<protein>
    <submittedName>
        <fullName evidence="2">Late blight resistance protein homolog R1C-3</fullName>
    </submittedName>
</protein>
<reference evidence="2" key="2">
    <citation type="submission" date="2025-08" db="UniProtKB">
        <authorList>
            <consortium name="RefSeq"/>
        </authorList>
    </citation>
    <scope>IDENTIFICATION</scope>
    <source>
        <tissue evidence="2">Leaf</tissue>
    </source>
</reference>
<sequence length="428" mass="49348">MEMEVVETCGEGTLSSAGRSLASIDEEVVGFEKDAESIIKKLIGGTKELDVNAIFGMPGLGKTTLARKVYNNPSIVNHFDAKAATVHREARSLSQNELHRYEADLQRVTEERNSLKLLLRQREEEIKVLRSELAKAYRDQTDLSEQGEDGSRVMVTTLIEQVAKHLQHHSDPYSLRFLTLEESWELLHKKVFQGESCPPNLLEAGLQVSEHCKGLPLVIVLIAGIIVKMERQASFWLEVANDLSSHALDEQSMKVRQSSYEHLDDHLKPCLLYMGLFPEDYKIPVSALLKLWMAEEFVVNVDTENYMEEAGRVCLNDLLNRSLVMVSKRRRNGHMKYCILHDVVREFCLAKLREEKFMQLTMPNSPYKHLYYKESRLCIYIHDDLVEQLDYCEYKKFFLVIGKRGRRIFRNFAGEPENISQSSCVREW</sequence>
<reference evidence="1" key="1">
    <citation type="journal article" date="2014" name="Nat. Commun.">
        <title>The tobacco genome sequence and its comparison with those of tomato and potato.</title>
        <authorList>
            <person name="Sierro N."/>
            <person name="Battey J.N."/>
            <person name="Ouadi S."/>
            <person name="Bakaher N."/>
            <person name="Bovet L."/>
            <person name="Willig A."/>
            <person name="Goepfert S."/>
            <person name="Peitsch M.C."/>
            <person name="Ivanov N.V."/>
        </authorList>
    </citation>
    <scope>NUCLEOTIDE SEQUENCE [LARGE SCALE GENOMIC DNA]</scope>
</reference>
<accession>A0AC58TNU7</accession>
<organism evidence="1 2">
    <name type="scientific">Nicotiana tabacum</name>
    <name type="common">Common tobacco</name>
    <dbReference type="NCBI Taxonomy" id="4097"/>
    <lineage>
        <taxon>Eukaryota</taxon>
        <taxon>Viridiplantae</taxon>
        <taxon>Streptophyta</taxon>
        <taxon>Embryophyta</taxon>
        <taxon>Tracheophyta</taxon>
        <taxon>Spermatophyta</taxon>
        <taxon>Magnoliopsida</taxon>
        <taxon>eudicotyledons</taxon>
        <taxon>Gunneridae</taxon>
        <taxon>Pentapetalae</taxon>
        <taxon>asterids</taxon>
        <taxon>lamiids</taxon>
        <taxon>Solanales</taxon>
        <taxon>Solanaceae</taxon>
        <taxon>Nicotianoideae</taxon>
        <taxon>Nicotianeae</taxon>
        <taxon>Nicotiana</taxon>
    </lineage>
</organism>
<keyword evidence="1" id="KW-1185">Reference proteome</keyword>
<dbReference type="RefSeq" id="XP_075098886.1">
    <property type="nucleotide sequence ID" value="XM_075242785.1"/>
</dbReference>
<proteinExistence type="predicted"/>
<dbReference type="Proteomes" id="UP000790787">
    <property type="component" value="Chromosome 22"/>
</dbReference>
<evidence type="ECO:0000313" key="1">
    <source>
        <dbReference type="Proteomes" id="UP000790787"/>
    </source>
</evidence>
<name>A0AC58TNU7_TOBAC</name>
<evidence type="ECO:0000313" key="2">
    <source>
        <dbReference type="RefSeq" id="XP_075098886.1"/>
    </source>
</evidence>
<gene>
    <name evidence="2" type="primary">LOC142175789</name>
</gene>